<dbReference type="EMBL" id="GBRH01247556">
    <property type="protein sequence ID" value="JAD50339.1"/>
    <property type="molecule type" value="Transcribed_RNA"/>
</dbReference>
<dbReference type="AlphaFoldDB" id="A0A0A9AF89"/>
<proteinExistence type="predicted"/>
<name>A0A0A9AF89_ARUDO</name>
<accession>A0A0A9AF89</accession>
<protein>
    <submittedName>
        <fullName evidence="1">Uncharacterized protein</fullName>
    </submittedName>
</protein>
<reference evidence="1" key="2">
    <citation type="journal article" date="2015" name="Data Brief">
        <title>Shoot transcriptome of the giant reed, Arundo donax.</title>
        <authorList>
            <person name="Barrero R.A."/>
            <person name="Guerrero F.D."/>
            <person name="Moolhuijzen P."/>
            <person name="Goolsby J.A."/>
            <person name="Tidwell J."/>
            <person name="Bellgard S.E."/>
            <person name="Bellgard M.I."/>
        </authorList>
    </citation>
    <scope>NUCLEOTIDE SEQUENCE</scope>
    <source>
        <tissue evidence="1">Shoot tissue taken approximately 20 cm above the soil surface</tissue>
    </source>
</reference>
<sequence>MLFAEQQSRRKKISFQELDESYLKGTKLLQGALC</sequence>
<reference evidence="1" key="1">
    <citation type="submission" date="2014-09" db="EMBL/GenBank/DDBJ databases">
        <authorList>
            <person name="Magalhaes I.L.F."/>
            <person name="Oliveira U."/>
            <person name="Santos F.R."/>
            <person name="Vidigal T.H.D.A."/>
            <person name="Brescovit A.D."/>
            <person name="Santos A.J."/>
        </authorList>
    </citation>
    <scope>NUCLEOTIDE SEQUENCE</scope>
    <source>
        <tissue evidence="1">Shoot tissue taken approximately 20 cm above the soil surface</tissue>
    </source>
</reference>
<evidence type="ECO:0000313" key="1">
    <source>
        <dbReference type="EMBL" id="JAD50339.1"/>
    </source>
</evidence>
<organism evidence="1">
    <name type="scientific">Arundo donax</name>
    <name type="common">Giant reed</name>
    <name type="synonym">Donax arundinaceus</name>
    <dbReference type="NCBI Taxonomy" id="35708"/>
    <lineage>
        <taxon>Eukaryota</taxon>
        <taxon>Viridiplantae</taxon>
        <taxon>Streptophyta</taxon>
        <taxon>Embryophyta</taxon>
        <taxon>Tracheophyta</taxon>
        <taxon>Spermatophyta</taxon>
        <taxon>Magnoliopsida</taxon>
        <taxon>Liliopsida</taxon>
        <taxon>Poales</taxon>
        <taxon>Poaceae</taxon>
        <taxon>PACMAD clade</taxon>
        <taxon>Arundinoideae</taxon>
        <taxon>Arundineae</taxon>
        <taxon>Arundo</taxon>
    </lineage>
</organism>